<dbReference type="EMBL" id="JAHUTI010082981">
    <property type="protein sequence ID" value="MED6259291.1"/>
    <property type="molecule type" value="Genomic_DNA"/>
</dbReference>
<name>A0ABU7CAV1_9TELE</name>
<keyword evidence="2" id="KW-1185">Reference proteome</keyword>
<gene>
    <name evidence="1" type="ORF">ATANTOWER_020331</name>
</gene>
<sequence>MVSSDSIISIRMPVFFAGLVEEDLEEDFIFGHERLGSSFKTLWKTNLGDHLMELRKRPPGEQSSHQS</sequence>
<comment type="caution">
    <text evidence="1">The sequence shown here is derived from an EMBL/GenBank/DDBJ whole genome shotgun (WGS) entry which is preliminary data.</text>
</comment>
<protein>
    <submittedName>
        <fullName evidence="1">Uncharacterized protein</fullName>
    </submittedName>
</protein>
<proteinExistence type="predicted"/>
<reference evidence="1 2" key="1">
    <citation type="submission" date="2021-07" db="EMBL/GenBank/DDBJ databases">
        <authorList>
            <person name="Palmer J.M."/>
        </authorList>
    </citation>
    <scope>NUCLEOTIDE SEQUENCE [LARGE SCALE GENOMIC DNA]</scope>
    <source>
        <strain evidence="1 2">AT_MEX2019</strain>
        <tissue evidence="1">Muscle</tissue>
    </source>
</reference>
<accession>A0ABU7CAV1</accession>
<dbReference type="Proteomes" id="UP001345963">
    <property type="component" value="Unassembled WGS sequence"/>
</dbReference>
<organism evidence="1 2">
    <name type="scientific">Ataeniobius toweri</name>
    <dbReference type="NCBI Taxonomy" id="208326"/>
    <lineage>
        <taxon>Eukaryota</taxon>
        <taxon>Metazoa</taxon>
        <taxon>Chordata</taxon>
        <taxon>Craniata</taxon>
        <taxon>Vertebrata</taxon>
        <taxon>Euteleostomi</taxon>
        <taxon>Actinopterygii</taxon>
        <taxon>Neopterygii</taxon>
        <taxon>Teleostei</taxon>
        <taxon>Neoteleostei</taxon>
        <taxon>Acanthomorphata</taxon>
        <taxon>Ovalentaria</taxon>
        <taxon>Atherinomorphae</taxon>
        <taxon>Cyprinodontiformes</taxon>
        <taxon>Goodeidae</taxon>
        <taxon>Ataeniobius</taxon>
    </lineage>
</organism>
<evidence type="ECO:0000313" key="1">
    <source>
        <dbReference type="EMBL" id="MED6259291.1"/>
    </source>
</evidence>
<evidence type="ECO:0000313" key="2">
    <source>
        <dbReference type="Proteomes" id="UP001345963"/>
    </source>
</evidence>